<sequence length="214" mass="23718">MAEFIHTDRVRDTVFDVDAERLAGVYASAGLDAAGGIGEQEQVVNELEAIVGEVLSLDSRLQQILASVLIAAEEKVSMLDRLFQGKVSTTTLNLLKVMARHKRLSLLRDVAKVSRKLWQARSGRIPVELETANPLDATLEKEILVAFGDVLGADPIVTQRVNPDLIAGFVIRVGDRVYDGSVRTRLERMRLNMIERAVDAIQRNPRQFLDKTTA</sequence>
<evidence type="ECO:0000256" key="4">
    <source>
        <dbReference type="ARBA" id="ARBA00023065"/>
    </source>
</evidence>
<evidence type="ECO:0000256" key="6">
    <source>
        <dbReference type="ARBA" id="ARBA00023310"/>
    </source>
</evidence>
<dbReference type="PRINTS" id="PR00125">
    <property type="entry name" value="ATPASEDELTA"/>
</dbReference>
<name>A0A517U083_9BACT</name>
<dbReference type="InterPro" id="IPR026015">
    <property type="entry name" value="ATP_synth_OSCP/delta_N_sf"/>
</dbReference>
<protein>
    <recommendedName>
        <fullName evidence="7">ATP synthase subunit delta</fullName>
    </recommendedName>
    <alternativeName>
        <fullName evidence="7">ATP synthase F(1) sector subunit delta</fullName>
    </alternativeName>
    <alternativeName>
        <fullName evidence="7">F-type ATPase subunit delta</fullName>
        <shortName evidence="7">F-ATPase subunit delta</shortName>
    </alternativeName>
</protein>
<dbReference type="SUPFAM" id="SSF47928">
    <property type="entry name" value="N-terminal domain of the delta subunit of the F1F0-ATP synthase"/>
    <property type="match status" value="1"/>
</dbReference>
<dbReference type="NCBIfam" id="TIGR01145">
    <property type="entry name" value="ATP_synt_delta"/>
    <property type="match status" value="1"/>
</dbReference>
<keyword evidence="2 7" id="KW-0813">Transport</keyword>
<evidence type="ECO:0000256" key="2">
    <source>
        <dbReference type="ARBA" id="ARBA00022448"/>
    </source>
</evidence>
<dbReference type="AlphaFoldDB" id="A0A517U083"/>
<dbReference type="PANTHER" id="PTHR11910">
    <property type="entry name" value="ATP SYNTHASE DELTA CHAIN"/>
    <property type="match status" value="1"/>
</dbReference>
<evidence type="ECO:0000256" key="7">
    <source>
        <dbReference type="HAMAP-Rule" id="MF_01416"/>
    </source>
</evidence>
<comment type="similarity">
    <text evidence="7">Belongs to the ATPase delta chain family.</text>
</comment>
<dbReference type="Gene3D" id="1.10.520.20">
    <property type="entry name" value="N-terminal domain of the delta subunit of the F1F0-ATP synthase"/>
    <property type="match status" value="1"/>
</dbReference>
<comment type="function">
    <text evidence="7">F(1)F(0) ATP synthase produces ATP from ADP in the presence of a proton or sodium gradient. F-type ATPases consist of two structural domains, F(1) containing the extramembraneous catalytic core and F(0) containing the membrane proton channel, linked together by a central stalk and a peripheral stalk. During catalysis, ATP synthesis in the catalytic domain of F(1) is coupled via a rotary mechanism of the central stalk subunits to proton translocation.</text>
</comment>
<dbReference type="KEGG" id="llh:I41_32080"/>
<dbReference type="RefSeq" id="WP_145433801.1">
    <property type="nucleotide sequence ID" value="NZ_CP036339.1"/>
</dbReference>
<evidence type="ECO:0000256" key="5">
    <source>
        <dbReference type="ARBA" id="ARBA00023136"/>
    </source>
</evidence>
<evidence type="ECO:0000313" key="9">
    <source>
        <dbReference type="Proteomes" id="UP000317909"/>
    </source>
</evidence>
<keyword evidence="5 7" id="KW-0472">Membrane</keyword>
<dbReference type="GO" id="GO:0045259">
    <property type="term" value="C:proton-transporting ATP synthase complex"/>
    <property type="evidence" value="ECO:0007669"/>
    <property type="project" value="UniProtKB-KW"/>
</dbReference>
<evidence type="ECO:0000256" key="3">
    <source>
        <dbReference type="ARBA" id="ARBA00022781"/>
    </source>
</evidence>
<dbReference type="EMBL" id="CP036339">
    <property type="protein sequence ID" value="QDT74015.1"/>
    <property type="molecule type" value="Genomic_DNA"/>
</dbReference>
<proteinExistence type="inferred from homology"/>
<dbReference type="GO" id="GO:0005886">
    <property type="term" value="C:plasma membrane"/>
    <property type="evidence" value="ECO:0007669"/>
    <property type="project" value="UniProtKB-SubCell"/>
</dbReference>
<comment type="function">
    <text evidence="7">This protein is part of the stalk that links CF(0) to CF(1). It either transmits conformational changes from CF(0) to CF(1) or is implicated in proton conduction.</text>
</comment>
<evidence type="ECO:0000256" key="1">
    <source>
        <dbReference type="ARBA" id="ARBA00004370"/>
    </source>
</evidence>
<dbReference type="HAMAP" id="MF_01416">
    <property type="entry name" value="ATP_synth_delta_bact"/>
    <property type="match status" value="1"/>
</dbReference>
<evidence type="ECO:0000313" key="8">
    <source>
        <dbReference type="EMBL" id="QDT74015.1"/>
    </source>
</evidence>
<dbReference type="GO" id="GO:0046933">
    <property type="term" value="F:proton-transporting ATP synthase activity, rotational mechanism"/>
    <property type="evidence" value="ECO:0007669"/>
    <property type="project" value="UniProtKB-UniRule"/>
</dbReference>
<reference evidence="8 9" key="1">
    <citation type="submission" date="2019-02" db="EMBL/GenBank/DDBJ databases">
        <title>Deep-cultivation of Planctomycetes and their phenomic and genomic characterization uncovers novel biology.</title>
        <authorList>
            <person name="Wiegand S."/>
            <person name="Jogler M."/>
            <person name="Boedeker C."/>
            <person name="Pinto D."/>
            <person name="Vollmers J."/>
            <person name="Rivas-Marin E."/>
            <person name="Kohn T."/>
            <person name="Peeters S.H."/>
            <person name="Heuer A."/>
            <person name="Rast P."/>
            <person name="Oberbeckmann S."/>
            <person name="Bunk B."/>
            <person name="Jeske O."/>
            <person name="Meyerdierks A."/>
            <person name="Storesund J.E."/>
            <person name="Kallscheuer N."/>
            <person name="Luecker S."/>
            <person name="Lage O.M."/>
            <person name="Pohl T."/>
            <person name="Merkel B.J."/>
            <person name="Hornburger P."/>
            <person name="Mueller R.-W."/>
            <person name="Bruemmer F."/>
            <person name="Labrenz M."/>
            <person name="Spormann A.M."/>
            <person name="Op den Camp H."/>
            <person name="Overmann J."/>
            <person name="Amann R."/>
            <person name="Jetten M.S.M."/>
            <person name="Mascher T."/>
            <person name="Medema M.H."/>
            <person name="Devos D.P."/>
            <person name="Kaster A.-K."/>
            <person name="Ovreas L."/>
            <person name="Rohde M."/>
            <person name="Galperin M.Y."/>
            <person name="Jogler C."/>
        </authorList>
    </citation>
    <scope>NUCLEOTIDE SEQUENCE [LARGE SCALE GENOMIC DNA]</scope>
    <source>
        <strain evidence="8 9">I41</strain>
    </source>
</reference>
<organism evidence="8 9">
    <name type="scientific">Lacipirellula limnantheis</name>
    <dbReference type="NCBI Taxonomy" id="2528024"/>
    <lineage>
        <taxon>Bacteria</taxon>
        <taxon>Pseudomonadati</taxon>
        <taxon>Planctomycetota</taxon>
        <taxon>Planctomycetia</taxon>
        <taxon>Pirellulales</taxon>
        <taxon>Lacipirellulaceae</taxon>
        <taxon>Lacipirellula</taxon>
    </lineage>
</organism>
<dbReference type="OrthoDB" id="9802471at2"/>
<keyword evidence="9" id="KW-1185">Reference proteome</keyword>
<keyword evidence="3 7" id="KW-0375">Hydrogen ion transport</keyword>
<keyword evidence="4 7" id="KW-0406">Ion transport</keyword>
<accession>A0A517U083</accession>
<comment type="subcellular location">
    <subcellularLocation>
        <location evidence="7">Cell membrane</location>
        <topology evidence="7">Peripheral membrane protein</topology>
    </subcellularLocation>
    <subcellularLocation>
        <location evidence="1">Membrane</location>
    </subcellularLocation>
</comment>
<dbReference type="Pfam" id="PF00213">
    <property type="entry name" value="OSCP"/>
    <property type="match status" value="1"/>
</dbReference>
<keyword evidence="7" id="KW-1003">Cell membrane</keyword>
<dbReference type="Proteomes" id="UP000317909">
    <property type="component" value="Chromosome"/>
</dbReference>
<dbReference type="InterPro" id="IPR000711">
    <property type="entry name" value="ATPase_OSCP/dsu"/>
</dbReference>
<keyword evidence="6 7" id="KW-0066">ATP synthesis</keyword>
<keyword evidence="7" id="KW-0139">CF(1)</keyword>
<gene>
    <name evidence="7 8" type="primary">atpH</name>
    <name evidence="8" type="ORF">I41_32080</name>
</gene>